<dbReference type="InterPro" id="IPR013797">
    <property type="entry name" value="Maltooligo_trehalose_synth_4"/>
</dbReference>
<dbReference type="GO" id="GO:0030980">
    <property type="term" value="P:alpha-glucan catabolic process"/>
    <property type="evidence" value="ECO:0007669"/>
    <property type="project" value="TreeGrafter"/>
</dbReference>
<dbReference type="SUPFAM" id="SSF51445">
    <property type="entry name" value="(Trans)glycosidases"/>
    <property type="match status" value="1"/>
</dbReference>
<dbReference type="RefSeq" id="WP_147092127.1">
    <property type="nucleotide sequence ID" value="NZ_BJVC01000001.1"/>
</dbReference>
<dbReference type="InterPro" id="IPR012767">
    <property type="entry name" value="Trehalose_TreY"/>
</dbReference>
<dbReference type="GO" id="GO:0005992">
    <property type="term" value="P:trehalose biosynthetic process"/>
    <property type="evidence" value="ECO:0007669"/>
    <property type="project" value="TreeGrafter"/>
</dbReference>
<name>A0A511BN77_9PROT</name>
<evidence type="ECO:0000313" key="2">
    <source>
        <dbReference type="EMBL" id="GEL01114.1"/>
    </source>
</evidence>
<dbReference type="EMBL" id="BJVC01000001">
    <property type="protein sequence ID" value="GEL01114.1"/>
    <property type="molecule type" value="Genomic_DNA"/>
</dbReference>
<dbReference type="PANTHER" id="PTHR10357">
    <property type="entry name" value="ALPHA-AMYLASE FAMILY MEMBER"/>
    <property type="match status" value="1"/>
</dbReference>
<gene>
    <name evidence="2" type="primary">glgY</name>
    <name evidence="2" type="ORF">SSA02_02770</name>
</gene>
<dbReference type="Gene3D" id="1.10.10.470">
    <property type="entry name" value="Maltooligosyl trehalose synthase, domain 4"/>
    <property type="match status" value="1"/>
</dbReference>
<evidence type="ECO:0000259" key="1">
    <source>
        <dbReference type="SMART" id="SM00642"/>
    </source>
</evidence>
<keyword evidence="3" id="KW-1185">Reference proteome</keyword>
<dbReference type="PANTHER" id="PTHR10357:SF216">
    <property type="entry name" value="MALTOOLIGOSYL TREHALOSE SYNTHASE-RELATED"/>
    <property type="match status" value="1"/>
</dbReference>
<dbReference type="AlphaFoldDB" id="A0A511BN77"/>
<dbReference type="SMART" id="SM00642">
    <property type="entry name" value="Aamy"/>
    <property type="match status" value="1"/>
</dbReference>
<accession>A0A511BN77</accession>
<dbReference type="Pfam" id="PF00128">
    <property type="entry name" value="Alpha-amylase"/>
    <property type="match status" value="1"/>
</dbReference>
<dbReference type="Gene3D" id="3.20.20.80">
    <property type="entry name" value="Glycosidases"/>
    <property type="match status" value="3"/>
</dbReference>
<dbReference type="GO" id="GO:0047470">
    <property type="term" value="F:(1,4)-alpha-D-glucan 1-alpha-D-glucosylmutase activity"/>
    <property type="evidence" value="ECO:0007669"/>
    <property type="project" value="TreeGrafter"/>
</dbReference>
<feature type="domain" description="Glycosyl hydrolase family 13 catalytic" evidence="1">
    <location>
        <begin position="14"/>
        <end position="444"/>
    </location>
</feature>
<dbReference type="InterPro" id="IPR006047">
    <property type="entry name" value="GH13_cat_dom"/>
</dbReference>
<reference evidence="2 3" key="1">
    <citation type="submission" date="2019-07" db="EMBL/GenBank/DDBJ databases">
        <title>Whole genome shotgun sequence of Swaminathania salitolerans NBRC 104436.</title>
        <authorList>
            <person name="Hosoyama A."/>
            <person name="Uohara A."/>
            <person name="Ohji S."/>
            <person name="Ichikawa N."/>
        </authorList>
    </citation>
    <scope>NUCLEOTIDE SEQUENCE [LARGE SCALE GENOMIC DNA]</scope>
    <source>
        <strain evidence="2 3">NBRC 104436</strain>
    </source>
</reference>
<sequence length="866" mass="96286">MTPLPLCATLRLQFHRDFTFDDTMPLLPYFRRLGITHLYASPLLASTPGSMHGYDTVDCHRIDPDRGGEDGLRRLVAALRENGMGLILDIVPNHMGVGPANGWWMDVLSKGRQSPFARHFDIDWSPDDPGLQDKVLLPFLGAPLADLLQENAIRLIRNRDSGALELRYGDHVFPLSEASRADIDAQLGQEADAATLSAHYDTTDKKGRARFLALLDAQHYRLVWWRVAGDLVNWRRFFDVTSLVALRMDRRDVFEDAHKLVFDLYRDGLIDGIRVDHVDGLARPAEYCTRLRARLTALARERPEGLRQEAPFYIEKILEGDEILPLEWPVTGTTGYDFLDQVDLLFHHPDGETPLTELWAGLSPDCFETEKRRAREEKLETAFYNAFHTLAARICSVFPREQDLTAHACATALGALLRVFPVYRSYFADGGDSGADFRAIDRGRRAASPLLSPALRGVLDRICQYLADARIDTAERQDILERFEHLTAPLTAKAGEDTAFYRYARLLSRNDVGCDPAVFSASVGHFHEKNRARLASHPDAMLTTATHDHKRGEDGRARLAVLSEPAADWPETARRWIAGSTEYPASPANGGGLGARPVPADIYFILQTLVSAWPLLPADRASLPDRLDAYLTKALREAGLRTSWADPDETYEAACLALARGLCAGAMGEDIARYVERIGAAAALNGLSQTLLRFTSPGVPDLYQGRENWDFSLVDPDNRRPVDYAACESMLRAGSSFAESGADWKNGRIKQALIQTVLALRADDPALFSRGDYRAIEVSGPLGAHLVAFRRDLEGRSCVVVAPRLMMALAPDEALRTRHEGWHDTALPCDGAWRSLLHPVATDEGTRLSLSHLDGRIPLDILVRKP</sequence>
<organism evidence="2 3">
    <name type="scientific">Swaminathania salitolerans</name>
    <dbReference type="NCBI Taxonomy" id="182838"/>
    <lineage>
        <taxon>Bacteria</taxon>
        <taxon>Pseudomonadati</taxon>
        <taxon>Pseudomonadota</taxon>
        <taxon>Alphaproteobacteria</taxon>
        <taxon>Acetobacterales</taxon>
        <taxon>Acetobacteraceae</taxon>
        <taxon>Swaminathania</taxon>
    </lineage>
</organism>
<dbReference type="CDD" id="cd11336">
    <property type="entry name" value="AmyAc_MTSase"/>
    <property type="match status" value="1"/>
</dbReference>
<protein>
    <submittedName>
        <fullName evidence="2">Malto-oligosyltrehalose synthase</fullName>
    </submittedName>
</protein>
<dbReference type="Proteomes" id="UP000321405">
    <property type="component" value="Unassembled WGS sequence"/>
</dbReference>
<comment type="caution">
    <text evidence="2">The sequence shown here is derived from an EMBL/GenBank/DDBJ whole genome shotgun (WGS) entry which is preliminary data.</text>
</comment>
<dbReference type="NCBIfam" id="TIGR02401">
    <property type="entry name" value="trehalose_TreY"/>
    <property type="match status" value="1"/>
</dbReference>
<dbReference type="OrthoDB" id="9761577at2"/>
<dbReference type="InterPro" id="IPR017853">
    <property type="entry name" value="GH"/>
</dbReference>
<proteinExistence type="predicted"/>
<evidence type="ECO:0000313" key="3">
    <source>
        <dbReference type="Proteomes" id="UP000321405"/>
    </source>
</evidence>